<dbReference type="AlphaFoldDB" id="A0A3D9FSM5"/>
<evidence type="ECO:0000313" key="4">
    <source>
        <dbReference type="Proteomes" id="UP000257004"/>
    </source>
</evidence>
<dbReference type="PANTHER" id="PTHR46652">
    <property type="entry name" value="LEUCINE-RICH REPEAT AND IQ DOMAIN-CONTAINING PROTEIN 1-RELATED"/>
    <property type="match status" value="1"/>
</dbReference>
<organism evidence="3 4">
    <name type="scientific">Flavobacterium cutihirudinis</name>
    <dbReference type="NCBI Taxonomy" id="1265740"/>
    <lineage>
        <taxon>Bacteria</taxon>
        <taxon>Pseudomonadati</taxon>
        <taxon>Bacteroidota</taxon>
        <taxon>Flavobacteriia</taxon>
        <taxon>Flavobacteriales</taxon>
        <taxon>Flavobacteriaceae</taxon>
        <taxon>Flavobacterium</taxon>
    </lineage>
</organism>
<evidence type="ECO:0000256" key="2">
    <source>
        <dbReference type="ARBA" id="ARBA00022737"/>
    </source>
</evidence>
<dbReference type="Gene3D" id="3.80.10.10">
    <property type="entry name" value="Ribonuclease Inhibitor"/>
    <property type="match status" value="1"/>
</dbReference>
<dbReference type="SUPFAM" id="SSF52058">
    <property type="entry name" value="L domain-like"/>
    <property type="match status" value="1"/>
</dbReference>
<accession>A0A3D9FSM5</accession>
<evidence type="ECO:0008006" key="5">
    <source>
        <dbReference type="Google" id="ProtNLM"/>
    </source>
</evidence>
<protein>
    <recommendedName>
        <fullName evidence="5">Leucine rich repeat (LRR) protein</fullName>
    </recommendedName>
</protein>
<evidence type="ECO:0000256" key="1">
    <source>
        <dbReference type="ARBA" id="ARBA00022614"/>
    </source>
</evidence>
<reference evidence="3 4" key="1">
    <citation type="submission" date="2018-07" db="EMBL/GenBank/DDBJ databases">
        <title>Genomic Encyclopedia of Archaeal and Bacterial Type Strains, Phase II (KMG-II): from individual species to whole genera.</title>
        <authorList>
            <person name="Goeker M."/>
        </authorList>
    </citation>
    <scope>NUCLEOTIDE SEQUENCE [LARGE SCALE GENOMIC DNA]</scope>
    <source>
        <strain evidence="3 4">DSM 25795</strain>
    </source>
</reference>
<dbReference type="EMBL" id="QRDQ01000009">
    <property type="protein sequence ID" value="RED23622.1"/>
    <property type="molecule type" value="Genomic_DNA"/>
</dbReference>
<keyword evidence="2" id="KW-0677">Repeat</keyword>
<evidence type="ECO:0000313" key="3">
    <source>
        <dbReference type="EMBL" id="RED23622.1"/>
    </source>
</evidence>
<dbReference type="PANTHER" id="PTHR46652:SF3">
    <property type="entry name" value="LEUCINE-RICH REPEAT-CONTAINING PROTEIN 9"/>
    <property type="match status" value="1"/>
</dbReference>
<name>A0A3D9FSM5_9FLAO</name>
<comment type="caution">
    <text evidence="3">The sequence shown here is derived from an EMBL/GenBank/DDBJ whole genome shotgun (WGS) entry which is preliminary data.</text>
</comment>
<dbReference type="InterPro" id="IPR050836">
    <property type="entry name" value="SDS22/Internalin_LRR"/>
</dbReference>
<keyword evidence="1" id="KW-0433">Leucine-rich repeat</keyword>
<proteinExistence type="predicted"/>
<sequence length="253" mass="29316">MSNFTTPIHFKMKYIILLFTLSAFFKANAQKIKFKDSNLKKALIELGYDRNKNSEIEVSEIDTVQKLKVSKRNIKSLDDMIYFKKLKVLNVMSNDIEEIKVFYGNSTFEELYIGENKLGPKLIVKDIPNLAGIYAFRNDITDLEFIGEFPKLKSLYIQGNPVANLDLQNLKNLENLQLFECDKLKTIDLWKQTKIKQFFLLDMKVVNVVSKNEFVRTVYIEKKSDPKNSPKIDSVKTAPVIKITKDMIITPNK</sequence>
<dbReference type="InterPro" id="IPR032675">
    <property type="entry name" value="LRR_dom_sf"/>
</dbReference>
<dbReference type="Proteomes" id="UP000257004">
    <property type="component" value="Unassembled WGS sequence"/>
</dbReference>
<gene>
    <name evidence="3" type="ORF">BD847_2685</name>
</gene>
<keyword evidence="4" id="KW-1185">Reference proteome</keyword>